<evidence type="ECO:0000313" key="15">
    <source>
        <dbReference type="EMBL" id="KAF6450294.1"/>
    </source>
</evidence>
<comment type="subunit">
    <text evidence="11">Homodimer; disulfide-linked. Interacts with ICOSLG. Interacts with PIK3R1. Interacts with TBK1; this interaction is critical for the maturation of T follicular regulatory cells.</text>
</comment>
<feature type="transmembrane region" description="Helical" evidence="12">
    <location>
        <begin position="143"/>
        <end position="166"/>
    </location>
</feature>
<keyword evidence="8" id="KW-1015">Disulfide bond</keyword>
<organism evidence="15 16">
    <name type="scientific">Molossus molossus</name>
    <name type="common">Pallas' mastiff bat</name>
    <name type="synonym">Vespertilio molossus</name>
    <dbReference type="NCBI Taxonomy" id="27622"/>
    <lineage>
        <taxon>Eukaryota</taxon>
        <taxon>Metazoa</taxon>
        <taxon>Chordata</taxon>
        <taxon>Craniata</taxon>
        <taxon>Vertebrata</taxon>
        <taxon>Euteleostomi</taxon>
        <taxon>Mammalia</taxon>
        <taxon>Eutheria</taxon>
        <taxon>Laurasiatheria</taxon>
        <taxon>Chiroptera</taxon>
        <taxon>Yangochiroptera</taxon>
        <taxon>Molossidae</taxon>
        <taxon>Molossus</taxon>
    </lineage>
</organism>
<dbReference type="Pfam" id="PF15910">
    <property type="entry name" value="V-set_2"/>
    <property type="match status" value="1"/>
</dbReference>
<dbReference type="GO" id="GO:0031295">
    <property type="term" value="P:T cell costimulation"/>
    <property type="evidence" value="ECO:0007669"/>
    <property type="project" value="InterPro"/>
</dbReference>
<feature type="domain" description="Immunoglobulin V-set" evidence="14">
    <location>
        <begin position="23"/>
        <end position="136"/>
    </location>
</feature>
<evidence type="ECO:0000259" key="14">
    <source>
        <dbReference type="Pfam" id="PF15910"/>
    </source>
</evidence>
<dbReference type="AlphaFoldDB" id="A0A7J8FRE5"/>
<evidence type="ECO:0000256" key="2">
    <source>
        <dbReference type="ARBA" id="ARBA00019739"/>
    </source>
</evidence>
<keyword evidence="10" id="KW-0393">Immunoglobulin domain</keyword>
<comment type="subcellular location">
    <subcellularLocation>
        <location evidence="1">Cell membrane</location>
        <topology evidence="1">Single-pass type I membrane protein</topology>
    </subcellularLocation>
</comment>
<accession>A0A7J8FRE5</accession>
<feature type="chain" id="PRO_5029670100" description="Inducible T-cell costimulator" evidence="13">
    <location>
        <begin position="21"/>
        <end position="210"/>
    </location>
</feature>
<dbReference type="Gene3D" id="2.60.40.10">
    <property type="entry name" value="Immunoglobulins"/>
    <property type="match status" value="1"/>
</dbReference>
<protein>
    <recommendedName>
        <fullName evidence="2">Inducible T-cell costimulator</fullName>
    </recommendedName>
</protein>
<keyword evidence="4 12" id="KW-0812">Transmembrane</keyword>
<evidence type="ECO:0000256" key="10">
    <source>
        <dbReference type="ARBA" id="ARBA00023319"/>
    </source>
</evidence>
<evidence type="ECO:0000256" key="12">
    <source>
        <dbReference type="SAM" id="Phobius"/>
    </source>
</evidence>
<proteinExistence type="predicted"/>
<comment type="caution">
    <text evidence="15">The sequence shown here is derived from an EMBL/GenBank/DDBJ whole genome shotgun (WGS) entry which is preliminary data.</text>
</comment>
<keyword evidence="16" id="KW-1185">Reference proteome</keyword>
<dbReference type="OrthoDB" id="9403189at2759"/>
<keyword evidence="7 12" id="KW-0472">Membrane</keyword>
<keyword evidence="3" id="KW-1003">Cell membrane</keyword>
<dbReference type="InterPro" id="IPR039943">
    <property type="entry name" value="ICOS"/>
</dbReference>
<dbReference type="InParanoid" id="A0A7J8FRE5"/>
<dbReference type="GO" id="GO:0098609">
    <property type="term" value="P:cell-cell adhesion"/>
    <property type="evidence" value="ECO:0007669"/>
    <property type="project" value="TreeGrafter"/>
</dbReference>
<keyword evidence="6 12" id="KW-1133">Transmembrane helix</keyword>
<evidence type="ECO:0000313" key="16">
    <source>
        <dbReference type="Proteomes" id="UP000550707"/>
    </source>
</evidence>
<feature type="signal peptide" evidence="13">
    <location>
        <begin position="1"/>
        <end position="20"/>
    </location>
</feature>
<name>A0A7J8FRE5_MOLMO</name>
<evidence type="ECO:0000256" key="7">
    <source>
        <dbReference type="ARBA" id="ARBA00023136"/>
    </source>
</evidence>
<dbReference type="PANTHER" id="PTHR20904:SF0">
    <property type="entry name" value="INDUCIBLE T-CELL COSTIMULATOR"/>
    <property type="match status" value="1"/>
</dbReference>
<evidence type="ECO:0000256" key="9">
    <source>
        <dbReference type="ARBA" id="ARBA00023180"/>
    </source>
</evidence>
<keyword evidence="9" id="KW-0325">Glycoprotein</keyword>
<sequence>MKSDRWYFFLFCFQVEVLTGEVNDFAKSEIFIFHNGGVQILCKCPESVWQFRMQLLKGTQTGTQTICDLSRTKGIGNTISTQNLKFCQLSNNSVSYYLNNLDHASGNSYSCKLSIFDPPPFKEIVRKEYLHIYESQLCCRLKFWLPICCAVFVVVNIFGCTFYCWLKKKKYPTSVHDPNSEYMFMAAVNTTKKPRLTDVTHNLGPFGTQA</sequence>
<dbReference type="Proteomes" id="UP000550707">
    <property type="component" value="Unassembled WGS sequence"/>
</dbReference>
<dbReference type="GO" id="GO:0002517">
    <property type="term" value="P:T cell tolerance induction"/>
    <property type="evidence" value="ECO:0007669"/>
    <property type="project" value="TreeGrafter"/>
</dbReference>
<dbReference type="InterPro" id="IPR013106">
    <property type="entry name" value="Ig_V-set"/>
</dbReference>
<gene>
    <name evidence="15" type="ORF">HJG59_006593</name>
</gene>
<evidence type="ECO:0000256" key="6">
    <source>
        <dbReference type="ARBA" id="ARBA00022989"/>
    </source>
</evidence>
<dbReference type="FunFam" id="2.60.40.10:FF:000874">
    <property type="entry name" value="Inducible T-cell costimulator"/>
    <property type="match status" value="1"/>
</dbReference>
<keyword evidence="5 13" id="KW-0732">Signal</keyword>
<dbReference type="EMBL" id="JACASF010000011">
    <property type="protein sequence ID" value="KAF6450294.1"/>
    <property type="molecule type" value="Genomic_DNA"/>
</dbReference>
<evidence type="ECO:0000256" key="4">
    <source>
        <dbReference type="ARBA" id="ARBA00022692"/>
    </source>
</evidence>
<evidence type="ECO:0000256" key="11">
    <source>
        <dbReference type="ARBA" id="ARBA00049688"/>
    </source>
</evidence>
<evidence type="ECO:0000256" key="3">
    <source>
        <dbReference type="ARBA" id="ARBA00022475"/>
    </source>
</evidence>
<dbReference type="FunCoup" id="A0A7J8FRE5">
    <property type="interactions" value="150"/>
</dbReference>
<reference evidence="15 16" key="1">
    <citation type="journal article" date="2020" name="Nature">
        <title>Six reference-quality genomes reveal evolution of bat adaptations.</title>
        <authorList>
            <person name="Jebb D."/>
            <person name="Huang Z."/>
            <person name="Pippel M."/>
            <person name="Hughes G.M."/>
            <person name="Lavrichenko K."/>
            <person name="Devanna P."/>
            <person name="Winkler S."/>
            <person name="Jermiin L.S."/>
            <person name="Skirmuntt E.C."/>
            <person name="Katzourakis A."/>
            <person name="Burkitt-Gray L."/>
            <person name="Ray D.A."/>
            <person name="Sullivan K.A.M."/>
            <person name="Roscito J.G."/>
            <person name="Kirilenko B.M."/>
            <person name="Davalos L.M."/>
            <person name="Corthals A.P."/>
            <person name="Power M.L."/>
            <person name="Jones G."/>
            <person name="Ransome R.D."/>
            <person name="Dechmann D.K.N."/>
            <person name="Locatelli A.G."/>
            <person name="Puechmaille S.J."/>
            <person name="Fedrigo O."/>
            <person name="Jarvis E.D."/>
            <person name="Hiller M."/>
            <person name="Vernes S.C."/>
            <person name="Myers E.W."/>
            <person name="Teeling E.C."/>
        </authorList>
    </citation>
    <scope>NUCLEOTIDE SEQUENCE [LARGE SCALE GENOMIC DNA]</scope>
    <source>
        <strain evidence="15">MMolMol1</strain>
        <tissue evidence="15">Muscle</tissue>
    </source>
</reference>
<evidence type="ECO:0000256" key="13">
    <source>
        <dbReference type="SAM" id="SignalP"/>
    </source>
</evidence>
<dbReference type="InterPro" id="IPR013783">
    <property type="entry name" value="Ig-like_fold"/>
</dbReference>
<dbReference type="GO" id="GO:0005886">
    <property type="term" value="C:plasma membrane"/>
    <property type="evidence" value="ECO:0007669"/>
    <property type="project" value="UniProtKB-SubCell"/>
</dbReference>
<evidence type="ECO:0000256" key="1">
    <source>
        <dbReference type="ARBA" id="ARBA00004251"/>
    </source>
</evidence>
<dbReference type="PANTHER" id="PTHR20904">
    <property type="entry name" value="INDUCIBLE T-CELL COSTIMULATOR ICOS"/>
    <property type="match status" value="1"/>
</dbReference>
<evidence type="ECO:0000256" key="5">
    <source>
        <dbReference type="ARBA" id="ARBA00022729"/>
    </source>
</evidence>
<evidence type="ECO:0000256" key="8">
    <source>
        <dbReference type="ARBA" id="ARBA00023157"/>
    </source>
</evidence>